<dbReference type="Proteomes" id="UP000291189">
    <property type="component" value="Unassembled WGS sequence"/>
</dbReference>
<dbReference type="OrthoDB" id="3571292at2"/>
<dbReference type="NCBIfam" id="NF041255">
    <property type="entry name" value="mycofact_MftM"/>
    <property type="match status" value="1"/>
</dbReference>
<proteinExistence type="predicted"/>
<name>A0A4Q5J4L2_9ACTN</name>
<dbReference type="Gene3D" id="3.40.50.150">
    <property type="entry name" value="Vaccinia Virus protein VP39"/>
    <property type="match status" value="1"/>
</dbReference>
<gene>
    <name evidence="2" type="ORF">ETU37_06560</name>
</gene>
<reference evidence="2 3" key="1">
    <citation type="submission" date="2019-01" db="EMBL/GenBank/DDBJ databases">
        <title>Nocardioides guangzhouensis sp. nov., an actinobacterium isolated from soil.</title>
        <authorList>
            <person name="Fu Y."/>
            <person name="Cai Y."/>
            <person name="Lin Z."/>
            <person name="Chen P."/>
        </authorList>
    </citation>
    <scope>NUCLEOTIDE SEQUENCE [LARGE SCALE GENOMIC DNA]</scope>
    <source>
        <strain evidence="2 3">NBRC 105384</strain>
    </source>
</reference>
<evidence type="ECO:0000313" key="3">
    <source>
        <dbReference type="Proteomes" id="UP000291189"/>
    </source>
</evidence>
<dbReference type="CDD" id="cd02440">
    <property type="entry name" value="AdoMet_MTases"/>
    <property type="match status" value="1"/>
</dbReference>
<keyword evidence="2" id="KW-0808">Transferase</keyword>
<dbReference type="Pfam" id="PF13649">
    <property type="entry name" value="Methyltransf_25"/>
    <property type="match status" value="1"/>
</dbReference>
<comment type="caution">
    <text evidence="2">The sequence shown here is derived from an EMBL/GenBank/DDBJ whole genome shotgun (WGS) entry which is preliminary data.</text>
</comment>
<feature type="domain" description="Methyltransferase" evidence="1">
    <location>
        <begin position="166"/>
        <end position="255"/>
    </location>
</feature>
<evidence type="ECO:0000259" key="1">
    <source>
        <dbReference type="Pfam" id="PF13649"/>
    </source>
</evidence>
<protein>
    <submittedName>
        <fullName evidence="2">Class I SAM-dependent methyltransferase</fullName>
    </submittedName>
</protein>
<dbReference type="SUPFAM" id="SSF53335">
    <property type="entry name" value="S-adenosyl-L-methionine-dependent methyltransferases"/>
    <property type="match status" value="1"/>
</dbReference>
<dbReference type="InterPro" id="IPR041698">
    <property type="entry name" value="Methyltransf_25"/>
</dbReference>
<keyword evidence="3" id="KW-1185">Reference proteome</keyword>
<organism evidence="2 3">
    <name type="scientific">Nocardioides iriomotensis</name>
    <dbReference type="NCBI Taxonomy" id="715784"/>
    <lineage>
        <taxon>Bacteria</taxon>
        <taxon>Bacillati</taxon>
        <taxon>Actinomycetota</taxon>
        <taxon>Actinomycetes</taxon>
        <taxon>Propionibacteriales</taxon>
        <taxon>Nocardioidaceae</taxon>
        <taxon>Nocardioides</taxon>
    </lineage>
</organism>
<dbReference type="GO" id="GO:0008168">
    <property type="term" value="F:methyltransferase activity"/>
    <property type="evidence" value="ECO:0007669"/>
    <property type="project" value="UniProtKB-KW"/>
</dbReference>
<dbReference type="EMBL" id="SDPU01000018">
    <property type="protein sequence ID" value="RYU13484.1"/>
    <property type="molecule type" value="Genomic_DNA"/>
</dbReference>
<dbReference type="GO" id="GO:0032259">
    <property type="term" value="P:methylation"/>
    <property type="evidence" value="ECO:0007669"/>
    <property type="project" value="UniProtKB-KW"/>
</dbReference>
<dbReference type="RefSeq" id="WP_129986445.1">
    <property type="nucleotide sequence ID" value="NZ_SDPU01000018.1"/>
</dbReference>
<sequence length="310" mass="33616">MTTQTTTLPPIDPLGSQVPGAYRDDLVVVRRGAAVRGRRVLGAVRTDHFDLLRHDSRIELVHHVPPERLDDDLAGVLSEELFGPGWLRGIDLFERLFTGIVRSSAADPVDGWLTFYRNTLARIAHAVDHPPAVPASPPPSQGGHGTIAGYAPVYAHAESLLAPGSVLELGACFGFLSLRLALAGRDVTASDVSPGTVHLLEAIAPRLDLRLGTEVADAARYPADDGAADTVLVIHLLEHLDPDHGDRVVDEALRLAARRVVVAVPLEPEADETYGHLRTVSLADLDRWGRRTGCRYDVHEHHGGWLVIDR</sequence>
<accession>A0A4Q5J4L2</accession>
<keyword evidence="2" id="KW-0489">Methyltransferase</keyword>
<dbReference type="InterPro" id="IPR029063">
    <property type="entry name" value="SAM-dependent_MTases_sf"/>
</dbReference>
<dbReference type="AlphaFoldDB" id="A0A4Q5J4L2"/>
<evidence type="ECO:0000313" key="2">
    <source>
        <dbReference type="EMBL" id="RYU13484.1"/>
    </source>
</evidence>